<dbReference type="PANTHER" id="PTHR22911:SF137">
    <property type="entry name" value="SOLUTE CARRIER FAMILY 35 MEMBER G2-RELATED"/>
    <property type="match status" value="1"/>
</dbReference>
<keyword evidence="5 9" id="KW-0812">Transmembrane</keyword>
<evidence type="ECO:0000259" key="10">
    <source>
        <dbReference type="Pfam" id="PF00892"/>
    </source>
</evidence>
<keyword evidence="7 9" id="KW-0472">Membrane</keyword>
<comment type="similarity">
    <text evidence="2">Belongs to the EamA transporter family.</text>
</comment>
<feature type="transmembrane region" description="Helical" evidence="9">
    <location>
        <begin position="180"/>
        <end position="204"/>
    </location>
</feature>
<evidence type="ECO:0000256" key="5">
    <source>
        <dbReference type="ARBA" id="ARBA00022692"/>
    </source>
</evidence>
<comment type="caution">
    <text evidence="11">The sequence shown here is derived from an EMBL/GenBank/DDBJ whole genome shotgun (WGS) entry which is preliminary data.</text>
</comment>
<keyword evidence="4" id="KW-1003">Cell membrane</keyword>
<accession>A0A511Z094</accession>
<feature type="domain" description="EamA" evidence="10">
    <location>
        <begin position="161"/>
        <end position="291"/>
    </location>
</feature>
<evidence type="ECO:0000256" key="2">
    <source>
        <dbReference type="ARBA" id="ARBA00007362"/>
    </source>
</evidence>
<dbReference type="RefSeq" id="WP_052113662.1">
    <property type="nucleotide sequence ID" value="NZ_BJYK01000009.1"/>
</dbReference>
<feature type="transmembrane region" description="Helical" evidence="9">
    <location>
        <begin position="49"/>
        <end position="67"/>
    </location>
</feature>
<feature type="transmembrane region" description="Helical" evidence="9">
    <location>
        <begin position="157"/>
        <end position="173"/>
    </location>
</feature>
<dbReference type="PANTHER" id="PTHR22911">
    <property type="entry name" value="ACYL-MALONYL CONDENSING ENZYME-RELATED"/>
    <property type="match status" value="1"/>
</dbReference>
<reference evidence="11 12" key="1">
    <citation type="submission" date="2019-07" db="EMBL/GenBank/DDBJ databases">
        <title>Whole genome shotgun sequence of Actinotalea fermentans NBRC 105374.</title>
        <authorList>
            <person name="Hosoyama A."/>
            <person name="Uohara A."/>
            <person name="Ohji S."/>
            <person name="Ichikawa N."/>
        </authorList>
    </citation>
    <scope>NUCLEOTIDE SEQUENCE [LARGE SCALE GENOMIC DNA]</scope>
    <source>
        <strain evidence="11 12">NBRC 105374</strain>
    </source>
</reference>
<feature type="transmembrane region" description="Helical" evidence="9">
    <location>
        <begin position="134"/>
        <end position="151"/>
    </location>
</feature>
<gene>
    <name evidence="11" type="ORF">AFE02nite_26210</name>
</gene>
<feature type="transmembrane region" description="Helical" evidence="9">
    <location>
        <begin position="110"/>
        <end position="127"/>
    </location>
</feature>
<feature type="transmembrane region" description="Helical" evidence="9">
    <location>
        <begin position="274"/>
        <end position="295"/>
    </location>
</feature>
<dbReference type="InterPro" id="IPR037185">
    <property type="entry name" value="EmrE-like"/>
</dbReference>
<keyword evidence="3" id="KW-0813">Transport</keyword>
<dbReference type="InterPro" id="IPR004626">
    <property type="entry name" value="RarD"/>
</dbReference>
<feature type="transmembrane region" description="Helical" evidence="9">
    <location>
        <begin position="244"/>
        <end position="268"/>
    </location>
</feature>
<evidence type="ECO:0000256" key="7">
    <source>
        <dbReference type="ARBA" id="ARBA00023136"/>
    </source>
</evidence>
<evidence type="ECO:0000256" key="4">
    <source>
        <dbReference type="ARBA" id="ARBA00022475"/>
    </source>
</evidence>
<organism evidence="11 12">
    <name type="scientific">Actinotalea fermentans</name>
    <dbReference type="NCBI Taxonomy" id="43671"/>
    <lineage>
        <taxon>Bacteria</taxon>
        <taxon>Bacillati</taxon>
        <taxon>Actinomycetota</taxon>
        <taxon>Actinomycetes</taxon>
        <taxon>Micrococcales</taxon>
        <taxon>Cellulomonadaceae</taxon>
        <taxon>Actinotalea</taxon>
    </lineage>
</organism>
<feature type="transmembrane region" description="Helical" evidence="9">
    <location>
        <begin position="216"/>
        <end position="237"/>
    </location>
</feature>
<feature type="transmembrane region" description="Helical" evidence="9">
    <location>
        <begin position="79"/>
        <end position="98"/>
    </location>
</feature>
<dbReference type="SUPFAM" id="SSF103481">
    <property type="entry name" value="Multidrug resistance efflux transporter EmrE"/>
    <property type="match status" value="2"/>
</dbReference>
<dbReference type="Proteomes" id="UP000321484">
    <property type="component" value="Unassembled WGS sequence"/>
</dbReference>
<feature type="region of interest" description="Disordered" evidence="8">
    <location>
        <begin position="315"/>
        <end position="335"/>
    </location>
</feature>
<evidence type="ECO:0000256" key="8">
    <source>
        <dbReference type="SAM" id="MobiDB-lite"/>
    </source>
</evidence>
<name>A0A511Z094_9CELL</name>
<evidence type="ECO:0000256" key="6">
    <source>
        <dbReference type="ARBA" id="ARBA00022989"/>
    </source>
</evidence>
<keyword evidence="6 9" id="KW-1133">Transmembrane helix</keyword>
<comment type="subcellular location">
    <subcellularLocation>
        <location evidence="1">Cell membrane</location>
        <topology evidence="1">Multi-pass membrane protein</topology>
    </subcellularLocation>
</comment>
<evidence type="ECO:0000256" key="1">
    <source>
        <dbReference type="ARBA" id="ARBA00004651"/>
    </source>
</evidence>
<proteinExistence type="inferred from homology"/>
<evidence type="ECO:0000256" key="9">
    <source>
        <dbReference type="SAM" id="Phobius"/>
    </source>
</evidence>
<dbReference type="NCBIfam" id="TIGR00688">
    <property type="entry name" value="rarD"/>
    <property type="match status" value="1"/>
</dbReference>
<sequence>MPDPRPLPDRIDRGGLAQGVGAYFLWGLLPLYFPLLAPAGSVEIIAHRVVWSLVFCLLLLALTGGLADLRAALTHRRTLARLGTAGVLIATNWLVYVYGVLSGHTVDGALGYYINPLVTVALAVAVLGERMRRTQWVALGLGAAAVVVITVGMGRLPWISLVLALTFGLYGLVKNRVGRTVGAVTSLTVETAAMAPLAVAYLAFLADDGRLTLARGGWHAAALVALGVVTAVPLLLFGGAARRLPLSVVGMLQYLSPTLQFLVALLVFGEEMPGARWAGFALVWAALVVLTVDGIRSGRPPRRVAELAAQVVDPQETVNQKSPKETVAPTGTRTS</sequence>
<evidence type="ECO:0000256" key="3">
    <source>
        <dbReference type="ARBA" id="ARBA00022448"/>
    </source>
</evidence>
<evidence type="ECO:0000313" key="11">
    <source>
        <dbReference type="EMBL" id="GEN80887.1"/>
    </source>
</evidence>
<evidence type="ECO:0000313" key="12">
    <source>
        <dbReference type="Proteomes" id="UP000321484"/>
    </source>
</evidence>
<keyword evidence="12" id="KW-1185">Reference proteome</keyword>
<feature type="transmembrane region" description="Helical" evidence="9">
    <location>
        <begin position="20"/>
        <end position="37"/>
    </location>
</feature>
<dbReference type="EMBL" id="BJYK01000009">
    <property type="protein sequence ID" value="GEN80887.1"/>
    <property type="molecule type" value="Genomic_DNA"/>
</dbReference>
<protein>
    <submittedName>
        <fullName evidence="11">Protein RarD</fullName>
    </submittedName>
</protein>
<dbReference type="GO" id="GO:0005886">
    <property type="term" value="C:plasma membrane"/>
    <property type="evidence" value="ECO:0007669"/>
    <property type="project" value="UniProtKB-SubCell"/>
</dbReference>
<dbReference type="AlphaFoldDB" id="A0A511Z094"/>
<dbReference type="InterPro" id="IPR000620">
    <property type="entry name" value="EamA_dom"/>
</dbReference>
<dbReference type="Pfam" id="PF00892">
    <property type="entry name" value="EamA"/>
    <property type="match status" value="2"/>
</dbReference>
<feature type="domain" description="EamA" evidence="10">
    <location>
        <begin position="16"/>
        <end position="150"/>
    </location>
</feature>